<feature type="region of interest" description="Disordered" evidence="1">
    <location>
        <begin position="1"/>
        <end position="51"/>
    </location>
</feature>
<comment type="caution">
    <text evidence="2">The sequence shown here is derived from an EMBL/GenBank/DDBJ whole genome shotgun (WGS) entry which is preliminary data.</text>
</comment>
<dbReference type="RefSeq" id="XP_043005410.1">
    <property type="nucleotide sequence ID" value="XM_043158040.1"/>
</dbReference>
<dbReference type="OrthoDB" id="2505473at2759"/>
<evidence type="ECO:0000313" key="3">
    <source>
        <dbReference type="Proteomes" id="UP001049176"/>
    </source>
</evidence>
<sequence>MPEASPSTPSAPSHESSSPNRGRGRGRGKSRGGLGKYLRARGRGRGLGRPAEFQKRLLLEGEGIADEEDDEGEKAERLRKFSRRQLGTNVDRYKEEAPELGSDGELVVEPEVDLSTFLAKQKISDVPGPSTRAYEEDDDDDDVDHSLDHITSGYRSNKFEVFDSRKGKLQEVSWDNELDELMREKESADAARDLKSRFRAKSDKLMAKPLISSTRDRKQGAFDRFRHFCPGERKLNCLLGTVVDAPPLPLPENTKPKSHEEEMEDFLDELLG</sequence>
<protein>
    <submittedName>
        <fullName evidence="2">Uncharacterized protein</fullName>
    </submittedName>
</protein>
<name>A0A9P7UR99_9AGAR</name>
<dbReference type="EMBL" id="CM032188">
    <property type="protein sequence ID" value="KAG7088939.1"/>
    <property type="molecule type" value="Genomic_DNA"/>
</dbReference>
<feature type="compositionally biased region" description="Low complexity" evidence="1">
    <location>
        <begin position="1"/>
        <end position="21"/>
    </location>
</feature>
<keyword evidence="3" id="KW-1185">Reference proteome</keyword>
<dbReference type="Proteomes" id="UP001049176">
    <property type="component" value="Chromosome 8"/>
</dbReference>
<evidence type="ECO:0000256" key="1">
    <source>
        <dbReference type="SAM" id="MobiDB-lite"/>
    </source>
</evidence>
<dbReference type="AlphaFoldDB" id="A0A9P7UR99"/>
<dbReference type="KEGG" id="more:E1B28_012884"/>
<feature type="compositionally biased region" description="Acidic residues" evidence="1">
    <location>
        <begin position="261"/>
        <end position="272"/>
    </location>
</feature>
<dbReference type="GeneID" id="66081959"/>
<feature type="region of interest" description="Disordered" evidence="1">
    <location>
        <begin position="245"/>
        <end position="272"/>
    </location>
</feature>
<proteinExistence type="predicted"/>
<feature type="region of interest" description="Disordered" evidence="1">
    <location>
        <begin position="121"/>
        <end position="145"/>
    </location>
</feature>
<gene>
    <name evidence="2" type="ORF">E1B28_012884</name>
</gene>
<evidence type="ECO:0000313" key="2">
    <source>
        <dbReference type="EMBL" id="KAG7088939.1"/>
    </source>
</evidence>
<accession>A0A9P7UR99</accession>
<reference evidence="2" key="1">
    <citation type="journal article" date="2021" name="Genome Biol. Evol.">
        <title>The assembled and annotated genome of the fairy-ring fungus Marasmius oreades.</title>
        <authorList>
            <person name="Hiltunen M."/>
            <person name="Ament-Velasquez S.L."/>
            <person name="Johannesson H."/>
        </authorList>
    </citation>
    <scope>NUCLEOTIDE SEQUENCE</scope>
    <source>
        <strain evidence="2">03SP1</strain>
    </source>
</reference>
<organism evidence="2 3">
    <name type="scientific">Marasmius oreades</name>
    <name type="common">fairy-ring Marasmius</name>
    <dbReference type="NCBI Taxonomy" id="181124"/>
    <lineage>
        <taxon>Eukaryota</taxon>
        <taxon>Fungi</taxon>
        <taxon>Dikarya</taxon>
        <taxon>Basidiomycota</taxon>
        <taxon>Agaricomycotina</taxon>
        <taxon>Agaricomycetes</taxon>
        <taxon>Agaricomycetidae</taxon>
        <taxon>Agaricales</taxon>
        <taxon>Marasmiineae</taxon>
        <taxon>Marasmiaceae</taxon>
        <taxon>Marasmius</taxon>
    </lineage>
</organism>